<feature type="domain" description="Ppx/GppA phosphatase N-terminal" evidence="1">
    <location>
        <begin position="25"/>
        <end position="313"/>
    </location>
</feature>
<dbReference type="CDD" id="cd24054">
    <property type="entry name" value="ASKHA_NBD_AaPPX-GppA_MtPPX2-like"/>
    <property type="match status" value="1"/>
</dbReference>
<dbReference type="EC" id="3.6.1.11" evidence="2"/>
<dbReference type="Proteomes" id="UP000066284">
    <property type="component" value="Chromosome 1"/>
</dbReference>
<organism evidence="2 3">
    <name type="scientific">Candidatus Nitrospira inopinata</name>
    <dbReference type="NCBI Taxonomy" id="1715989"/>
    <lineage>
        <taxon>Bacteria</taxon>
        <taxon>Pseudomonadati</taxon>
        <taxon>Nitrospirota</taxon>
        <taxon>Nitrospiria</taxon>
        <taxon>Nitrospirales</taxon>
        <taxon>Nitrospiraceae</taxon>
        <taxon>Nitrospira</taxon>
    </lineage>
</organism>
<dbReference type="Gene3D" id="3.30.420.150">
    <property type="entry name" value="Exopolyphosphatase. Domain 2"/>
    <property type="match status" value="1"/>
</dbReference>
<accession>A0A0S4KQZ6</accession>
<dbReference type="Gene3D" id="3.30.420.40">
    <property type="match status" value="1"/>
</dbReference>
<dbReference type="RefSeq" id="WP_062484745.1">
    <property type="nucleotide sequence ID" value="NZ_LN885086.1"/>
</dbReference>
<dbReference type="KEGG" id="nio:NITINOP_1816"/>
<dbReference type="SUPFAM" id="SSF53067">
    <property type="entry name" value="Actin-like ATPase domain"/>
    <property type="match status" value="2"/>
</dbReference>
<sequence>MTRPCIPPLRLAGIDVGTLTCRLLIADVSPHGFLQELYSDRRILRLGEGVDQTKRLSAAAMGRVIRCLREWRSIIDDHRADTATAVATSAVRDAKNRDEFLDRVKRETGFEVEVITGEEEARRTLLGIRSGLPTGVTNVLALDIGGGSTELILDRPAERPIVRSIDIGVVRLCERILKHDPPTAEEIEQAREWVRRETHAAVSEMTGYQSASFIGTAGTITALAAMAQKLPVYEPTRIHNHRLTLATVQELEQTVLSRKKIDRAGLLGLEKNREEVIAAGVIIVRTVMETLGMSELRVSDVGLREGVLIDLATKKLLCPSPLRAVIDSR</sequence>
<dbReference type="EMBL" id="LN885086">
    <property type="protein sequence ID" value="CUQ66791.1"/>
    <property type="molecule type" value="Genomic_DNA"/>
</dbReference>
<evidence type="ECO:0000313" key="2">
    <source>
        <dbReference type="EMBL" id="CUQ66791.1"/>
    </source>
</evidence>
<dbReference type="STRING" id="1715989.NITINOP_1816"/>
<keyword evidence="2" id="KW-0378">Hydrolase</keyword>
<protein>
    <submittedName>
        <fullName evidence="2">Putative Exopolyphosphatase</fullName>
        <ecNumber evidence="2">3.6.1.11</ecNumber>
    </submittedName>
</protein>
<dbReference type="PANTHER" id="PTHR30005:SF0">
    <property type="entry name" value="RETROGRADE REGULATION PROTEIN 2"/>
    <property type="match status" value="1"/>
</dbReference>
<dbReference type="AlphaFoldDB" id="A0A0S4KQZ6"/>
<reference evidence="3" key="1">
    <citation type="submission" date="2015-09" db="EMBL/GenBank/DDBJ databases">
        <authorList>
            <person name="Daims H."/>
        </authorList>
    </citation>
    <scope>NUCLEOTIDE SEQUENCE [LARGE SCALE GENOMIC DNA]</scope>
</reference>
<dbReference type="GO" id="GO:0004309">
    <property type="term" value="F:exopolyphosphatase activity"/>
    <property type="evidence" value="ECO:0007669"/>
    <property type="project" value="UniProtKB-EC"/>
</dbReference>
<keyword evidence="3" id="KW-1185">Reference proteome</keyword>
<gene>
    <name evidence="2" type="ORF">NITINOP_1816</name>
</gene>
<dbReference type="InterPro" id="IPR003695">
    <property type="entry name" value="Ppx_GppA_N"/>
</dbReference>
<dbReference type="OrthoDB" id="9807195at2"/>
<name>A0A0S4KQZ6_9BACT</name>
<dbReference type="PANTHER" id="PTHR30005">
    <property type="entry name" value="EXOPOLYPHOSPHATASE"/>
    <property type="match status" value="1"/>
</dbReference>
<evidence type="ECO:0000313" key="3">
    <source>
        <dbReference type="Proteomes" id="UP000066284"/>
    </source>
</evidence>
<dbReference type="InterPro" id="IPR050273">
    <property type="entry name" value="GppA/Ppx_hydrolase"/>
</dbReference>
<dbReference type="InterPro" id="IPR043129">
    <property type="entry name" value="ATPase_NBD"/>
</dbReference>
<dbReference type="Pfam" id="PF02541">
    <property type="entry name" value="Ppx-GppA"/>
    <property type="match status" value="1"/>
</dbReference>
<proteinExistence type="predicted"/>
<evidence type="ECO:0000259" key="1">
    <source>
        <dbReference type="Pfam" id="PF02541"/>
    </source>
</evidence>